<comment type="caution">
    <text evidence="1">The sequence shown here is derived from an EMBL/GenBank/DDBJ whole genome shotgun (WGS) entry which is preliminary data.</text>
</comment>
<dbReference type="GO" id="GO:0061343">
    <property type="term" value="P:cell adhesion involved in heart morphogenesis"/>
    <property type="evidence" value="ECO:0007669"/>
    <property type="project" value="TreeGrafter"/>
</dbReference>
<dbReference type="EMBL" id="JACEFF010000775">
    <property type="protein sequence ID" value="KAH9631156.1"/>
    <property type="molecule type" value="Genomic_DNA"/>
</dbReference>
<evidence type="ECO:0008006" key="3">
    <source>
        <dbReference type="Google" id="ProtNLM"/>
    </source>
</evidence>
<dbReference type="AlphaFoldDB" id="A0A922SAL9"/>
<reference evidence="1" key="1">
    <citation type="journal article" date="2021" name="G3 (Bethesda)">
        <title>Genome and transcriptome analysis of the beet armyworm Spodoptera exigua reveals targets for pest control. .</title>
        <authorList>
            <person name="Simon S."/>
            <person name="Breeschoten T."/>
            <person name="Jansen H.J."/>
            <person name="Dirks R.P."/>
            <person name="Schranz M.E."/>
            <person name="Ros V.I.D."/>
        </authorList>
    </citation>
    <scope>NUCLEOTIDE SEQUENCE</scope>
    <source>
        <strain evidence="1">TB_SE_WUR_2020</strain>
    </source>
</reference>
<evidence type="ECO:0000313" key="1">
    <source>
        <dbReference type="EMBL" id="KAH9631156.1"/>
    </source>
</evidence>
<organism evidence="1 2">
    <name type="scientific">Spodoptera exigua</name>
    <name type="common">Beet armyworm</name>
    <name type="synonym">Noctua fulgens</name>
    <dbReference type="NCBI Taxonomy" id="7107"/>
    <lineage>
        <taxon>Eukaryota</taxon>
        <taxon>Metazoa</taxon>
        <taxon>Ecdysozoa</taxon>
        <taxon>Arthropoda</taxon>
        <taxon>Hexapoda</taxon>
        <taxon>Insecta</taxon>
        <taxon>Pterygota</taxon>
        <taxon>Neoptera</taxon>
        <taxon>Endopterygota</taxon>
        <taxon>Lepidoptera</taxon>
        <taxon>Glossata</taxon>
        <taxon>Ditrysia</taxon>
        <taxon>Noctuoidea</taxon>
        <taxon>Noctuidae</taxon>
        <taxon>Amphipyrinae</taxon>
        <taxon>Spodoptera</taxon>
    </lineage>
</organism>
<dbReference type="SUPFAM" id="SSF56219">
    <property type="entry name" value="DNase I-like"/>
    <property type="match status" value="1"/>
</dbReference>
<dbReference type="GO" id="GO:0007508">
    <property type="term" value="P:larval heart development"/>
    <property type="evidence" value="ECO:0007669"/>
    <property type="project" value="TreeGrafter"/>
</dbReference>
<dbReference type="PANTHER" id="PTHR33395">
    <property type="entry name" value="TRANSCRIPTASE, PUTATIVE-RELATED-RELATED"/>
    <property type="match status" value="1"/>
</dbReference>
<sequence length="350" mass="40427">MDFFSPSKSKHFKSSKYTGDTVIPKYYNILYQNVRGLRTKTTQFLSLLESSAADIFAITETGCNESICDSEISLPGYQILRCDRTDGRKHGGVLLVATPRFELRRLQVPGDIIVDSQQFELICASVYKHNRFLFVCCVLYIPPKANETEYMVMFNILEKFCIKYRSNIVILGDFNLVSCKSIVNSYFEYFVAFCEVTQCNMVPNCNNRQLDLVLSGRSGVLVCAAEEGLRPVDVYHPPLAVAVDVATQAQSSPVLHSAAADLAHAQDSQHLNPYKRWNFHKVDFNYLYYLIGRIHWEEMYSMQVPEEVLNFFYTKMNEVFDTCAPIKKQNNRNNRYNYPVWYTSDIIRYY</sequence>
<evidence type="ECO:0000313" key="2">
    <source>
        <dbReference type="Proteomes" id="UP000814243"/>
    </source>
</evidence>
<accession>A0A922SAL9</accession>
<dbReference type="GO" id="GO:0031012">
    <property type="term" value="C:extracellular matrix"/>
    <property type="evidence" value="ECO:0007669"/>
    <property type="project" value="TreeGrafter"/>
</dbReference>
<gene>
    <name evidence="1" type="ORF">HF086_001091</name>
</gene>
<dbReference type="Proteomes" id="UP000814243">
    <property type="component" value="Unassembled WGS sequence"/>
</dbReference>
<proteinExistence type="predicted"/>
<protein>
    <recommendedName>
        <fullName evidence="3">Endonuclease/exonuclease/phosphatase domain-containing protein</fullName>
    </recommendedName>
</protein>
<dbReference type="Gene3D" id="3.60.10.10">
    <property type="entry name" value="Endonuclease/exonuclease/phosphatase"/>
    <property type="match status" value="1"/>
</dbReference>
<dbReference type="InterPro" id="IPR036691">
    <property type="entry name" value="Endo/exonu/phosph_ase_sf"/>
</dbReference>
<name>A0A922SAL9_SPOEX</name>
<dbReference type="PANTHER" id="PTHR33395:SF22">
    <property type="entry name" value="REVERSE TRANSCRIPTASE DOMAIN-CONTAINING PROTEIN"/>
    <property type="match status" value="1"/>
</dbReference>